<feature type="site" description="Important for substrate specificity" evidence="3">
    <location>
        <position position="155"/>
    </location>
</feature>
<keyword evidence="1 3" id="KW-0328">Glycosyltransferase</keyword>
<comment type="similarity">
    <text evidence="3">Belongs to the PNP/MTAP phosphorylase family. MTAP subfamily.</text>
</comment>
<dbReference type="STRING" id="239498.AXK60_15595"/>
<comment type="caution">
    <text evidence="3">Lacks conserved residue(s) required for the propagation of feature annotation.</text>
</comment>
<proteinExistence type="inferred from homology"/>
<feature type="binding site" evidence="3">
    <location>
        <begin position="49"/>
        <end position="50"/>
    </location>
    <ligand>
        <name>phosphate</name>
        <dbReference type="ChEBI" id="CHEBI:43474"/>
    </ligand>
</feature>
<comment type="function">
    <text evidence="3">Purine nucleoside phosphorylase involved in purine salvage.</text>
</comment>
<dbReference type="RefSeq" id="WP_068573882.1">
    <property type="nucleotide sequence ID" value="NZ_LSRF01000058.1"/>
</dbReference>
<dbReference type="InterPro" id="IPR000845">
    <property type="entry name" value="Nucleoside_phosphorylase_d"/>
</dbReference>
<dbReference type="Proteomes" id="UP000070258">
    <property type="component" value="Unassembled WGS sequence"/>
</dbReference>
<dbReference type="CDD" id="cd09010">
    <property type="entry name" value="MTAP_SsMTAPII_like_MTIP"/>
    <property type="match status" value="1"/>
</dbReference>
<dbReference type="SUPFAM" id="SSF53167">
    <property type="entry name" value="Purine and uridine phosphorylases"/>
    <property type="match status" value="1"/>
</dbReference>
<dbReference type="GO" id="GO:0005829">
    <property type="term" value="C:cytosol"/>
    <property type="evidence" value="ECO:0007669"/>
    <property type="project" value="TreeGrafter"/>
</dbReference>
<dbReference type="GO" id="GO:0017061">
    <property type="term" value="F:S-methyl-5-thioadenosine phosphorylase activity"/>
    <property type="evidence" value="ECO:0007669"/>
    <property type="project" value="InterPro"/>
</dbReference>
<feature type="site" description="Important for substrate specificity" evidence="3">
    <location>
        <position position="210"/>
    </location>
</feature>
<feature type="domain" description="Nucleoside phosphorylase" evidence="4">
    <location>
        <begin position="2"/>
        <end position="232"/>
    </location>
</feature>
<accession>A0A137ZYN0</accession>
<dbReference type="PANTHER" id="PTHR42679">
    <property type="entry name" value="S-METHYL-5'-THIOADENOSINE PHOSPHORYLASE"/>
    <property type="match status" value="1"/>
</dbReference>
<dbReference type="HAMAP" id="MF_01963">
    <property type="entry name" value="MTAP"/>
    <property type="match status" value="1"/>
</dbReference>
<dbReference type="EC" id="2.4.2.1" evidence="3"/>
<evidence type="ECO:0000313" key="6">
    <source>
        <dbReference type="Proteomes" id="UP000070258"/>
    </source>
</evidence>
<dbReference type="InterPro" id="IPR010044">
    <property type="entry name" value="MTAP"/>
</dbReference>
<evidence type="ECO:0000259" key="4">
    <source>
        <dbReference type="Pfam" id="PF01048"/>
    </source>
</evidence>
<feature type="binding site" evidence="3">
    <location>
        <position position="8"/>
    </location>
    <ligand>
        <name>phosphate</name>
        <dbReference type="ChEBI" id="CHEBI:43474"/>
    </ligand>
</feature>
<dbReference type="EMBL" id="LSRF01000058">
    <property type="protein sequence ID" value="KXP03267.1"/>
    <property type="molecule type" value="Genomic_DNA"/>
</dbReference>
<name>A0A137ZYN0_9ACTN</name>
<feature type="binding site" evidence="3">
    <location>
        <begin position="197"/>
        <end position="199"/>
    </location>
    <ligand>
        <name>substrate</name>
    </ligand>
</feature>
<feature type="binding site" evidence="3">
    <location>
        <position position="174"/>
    </location>
    <ligand>
        <name>phosphate</name>
        <dbReference type="ChEBI" id="CHEBI:43474"/>
    </ligand>
</feature>
<comment type="caution">
    <text evidence="5">The sequence shown here is derived from an EMBL/GenBank/DDBJ whole genome shotgun (WGS) entry which is preliminary data.</text>
</comment>
<dbReference type="Pfam" id="PF01048">
    <property type="entry name" value="PNP_UDP_1"/>
    <property type="match status" value="1"/>
</dbReference>
<dbReference type="OrthoDB" id="1523230at2"/>
<dbReference type="AlphaFoldDB" id="A0A137ZYN0"/>
<dbReference type="UniPathway" id="UPA00606"/>
<evidence type="ECO:0000256" key="1">
    <source>
        <dbReference type="ARBA" id="ARBA00022676"/>
    </source>
</evidence>
<keyword evidence="2 3" id="KW-0808">Transferase</keyword>
<protein>
    <recommendedName>
        <fullName evidence="3">Purine nucleoside phosphorylase</fullName>
        <shortName evidence="3">PNP</shortName>
        <ecNumber evidence="3">2.4.2.1</ecNumber>
    </recommendedName>
</protein>
<gene>
    <name evidence="5" type="ORF">AXK60_15595</name>
</gene>
<feature type="binding site" evidence="3">
    <location>
        <position position="173"/>
    </location>
    <ligand>
        <name>substrate</name>
    </ligand>
</feature>
<comment type="miscellaneous">
    <text evidence="3">Although this enzyme belongs to the family of MTA phosphorylases based on sequence homology, it lacks several conserved amino acids in the substrate binding pocket that confer specificity towards MTA.</text>
</comment>
<evidence type="ECO:0000256" key="3">
    <source>
        <dbReference type="HAMAP-Rule" id="MF_01963"/>
    </source>
</evidence>
<comment type="subunit">
    <text evidence="3">Homohexamer. Dimer of a homotrimer.</text>
</comment>
<dbReference type="InterPro" id="IPR035994">
    <property type="entry name" value="Nucleoside_phosphorylase_sf"/>
</dbReference>
<keyword evidence="3" id="KW-0660">Purine salvage</keyword>
<dbReference type="GO" id="GO:0006166">
    <property type="term" value="P:purine ribonucleoside salvage"/>
    <property type="evidence" value="ECO:0007669"/>
    <property type="project" value="UniProtKB-UniRule"/>
</dbReference>
<comment type="catalytic activity">
    <reaction evidence="3">
        <text>a purine D-ribonucleoside + phosphate = a purine nucleobase + alpha-D-ribose 1-phosphate</text>
        <dbReference type="Rhea" id="RHEA:19805"/>
        <dbReference type="ChEBI" id="CHEBI:26386"/>
        <dbReference type="ChEBI" id="CHEBI:43474"/>
        <dbReference type="ChEBI" id="CHEBI:57720"/>
        <dbReference type="ChEBI" id="CHEBI:142355"/>
        <dbReference type="EC" id="2.4.2.1"/>
    </reaction>
</comment>
<reference evidence="6" key="1">
    <citation type="submission" date="2016-02" db="EMBL/GenBank/DDBJ databases">
        <authorList>
            <person name="Wen L."/>
            <person name="He K."/>
            <person name="Yang H."/>
        </authorList>
    </citation>
    <scope>NUCLEOTIDE SEQUENCE [LARGE SCALE GENOMIC DNA]</scope>
    <source>
        <strain evidence="6">JCM 15929</strain>
    </source>
</reference>
<organism evidence="5 6">
    <name type="scientific">Tsukamurella pseudospumae</name>
    <dbReference type="NCBI Taxonomy" id="239498"/>
    <lineage>
        <taxon>Bacteria</taxon>
        <taxon>Bacillati</taxon>
        <taxon>Actinomycetota</taxon>
        <taxon>Actinomycetes</taxon>
        <taxon>Mycobacteriales</taxon>
        <taxon>Tsukamurellaceae</taxon>
        <taxon>Tsukamurella</taxon>
    </lineage>
</organism>
<comment type="pathway">
    <text evidence="3">Purine metabolism; purine nucleoside salvage.</text>
</comment>
<dbReference type="NCBIfam" id="TIGR01694">
    <property type="entry name" value="MTAP"/>
    <property type="match status" value="1"/>
</dbReference>
<dbReference type="NCBIfam" id="NF005876">
    <property type="entry name" value="PRK07823.1"/>
    <property type="match status" value="1"/>
</dbReference>
<dbReference type="PANTHER" id="PTHR42679:SF2">
    <property type="entry name" value="S-METHYL-5'-THIOADENOSINE PHOSPHORYLASE"/>
    <property type="match status" value="1"/>
</dbReference>
<sequence>MIAVIGGTGLYRFLSGATEEVTVDTPYGPTSAPVTLGEIAGREVAFLPRHGRKHEYSPHTVPYRANLWALRRLGATKVLAPCAVGSLDPAAGPGTITVPDQLVDRTSGRTSTFFDGHGVHVSFADPYCPVLRAAAAPGADRASGTMVVIEGPRFSTRAESRWYAAQGWDLVNMTGLPEAALARELKLCYASIALVTDLDAGIEAGEGVHTEDVLAQFRANLPRLTDVLARTIATVDPAAPCECARGDHDLPDGLDAGPVWI</sequence>
<evidence type="ECO:0000256" key="2">
    <source>
        <dbReference type="ARBA" id="ARBA00022679"/>
    </source>
</evidence>
<dbReference type="GO" id="GO:0019509">
    <property type="term" value="P:L-methionine salvage from methylthioadenosine"/>
    <property type="evidence" value="ECO:0007669"/>
    <property type="project" value="TreeGrafter"/>
</dbReference>
<evidence type="ECO:0000313" key="5">
    <source>
        <dbReference type="EMBL" id="KXP03267.1"/>
    </source>
</evidence>
<dbReference type="Gene3D" id="3.40.50.1580">
    <property type="entry name" value="Nucleoside phosphorylase domain"/>
    <property type="match status" value="1"/>
</dbReference>